<dbReference type="Pfam" id="PF00664">
    <property type="entry name" value="ABC_membrane"/>
    <property type="match status" value="1"/>
</dbReference>
<dbReference type="GO" id="GO:0016887">
    <property type="term" value="F:ATP hydrolysis activity"/>
    <property type="evidence" value="ECO:0007669"/>
    <property type="project" value="InterPro"/>
</dbReference>
<keyword evidence="2 7" id="KW-0812">Transmembrane</keyword>
<dbReference type="GO" id="GO:0140359">
    <property type="term" value="F:ABC-type transporter activity"/>
    <property type="evidence" value="ECO:0007669"/>
    <property type="project" value="InterPro"/>
</dbReference>
<dbReference type="OrthoDB" id="9806127at2"/>
<dbReference type="SUPFAM" id="SSF90123">
    <property type="entry name" value="ABC transporter transmembrane region"/>
    <property type="match status" value="1"/>
</dbReference>
<dbReference type="InterPro" id="IPR003593">
    <property type="entry name" value="AAA+_ATPase"/>
</dbReference>
<dbReference type="Gene3D" id="3.40.50.300">
    <property type="entry name" value="P-loop containing nucleotide triphosphate hydrolases"/>
    <property type="match status" value="1"/>
</dbReference>
<evidence type="ECO:0000256" key="7">
    <source>
        <dbReference type="SAM" id="Phobius"/>
    </source>
</evidence>
<feature type="domain" description="ABC transmembrane type-1" evidence="9">
    <location>
        <begin position="16"/>
        <end position="283"/>
    </location>
</feature>
<accession>A0A0F0HGM6</accession>
<dbReference type="GO" id="GO:0034040">
    <property type="term" value="F:ATPase-coupled lipid transmembrane transporter activity"/>
    <property type="evidence" value="ECO:0007669"/>
    <property type="project" value="TreeGrafter"/>
</dbReference>
<keyword evidence="6 7" id="KW-0472">Membrane</keyword>
<feature type="transmembrane region" description="Helical" evidence="7">
    <location>
        <begin position="12"/>
        <end position="31"/>
    </location>
</feature>
<feature type="transmembrane region" description="Helical" evidence="7">
    <location>
        <begin position="126"/>
        <end position="146"/>
    </location>
</feature>
<feature type="transmembrane region" description="Helical" evidence="7">
    <location>
        <begin position="51"/>
        <end position="69"/>
    </location>
</feature>
<evidence type="ECO:0000256" key="2">
    <source>
        <dbReference type="ARBA" id="ARBA00022692"/>
    </source>
</evidence>
<dbReference type="RefSeq" id="WP_045309279.1">
    <property type="nucleotide sequence ID" value="NZ_JYJG01000001.1"/>
</dbReference>
<dbReference type="GO" id="GO:0005524">
    <property type="term" value="F:ATP binding"/>
    <property type="evidence" value="ECO:0007669"/>
    <property type="project" value="UniProtKB-KW"/>
</dbReference>
<dbReference type="SMART" id="SM00382">
    <property type="entry name" value="AAA"/>
    <property type="match status" value="1"/>
</dbReference>
<dbReference type="InterPro" id="IPR003439">
    <property type="entry name" value="ABC_transporter-like_ATP-bd"/>
</dbReference>
<organism evidence="10 11">
    <name type="scientific">Lentzea aerocolonigenes</name>
    <name type="common">Lechevalieria aerocolonigenes</name>
    <name type="synonym">Saccharothrix aerocolonigenes</name>
    <dbReference type="NCBI Taxonomy" id="68170"/>
    <lineage>
        <taxon>Bacteria</taxon>
        <taxon>Bacillati</taxon>
        <taxon>Actinomycetota</taxon>
        <taxon>Actinomycetes</taxon>
        <taxon>Pseudonocardiales</taxon>
        <taxon>Pseudonocardiaceae</taxon>
        <taxon>Lentzea</taxon>
    </lineage>
</organism>
<proteinExistence type="predicted"/>
<keyword evidence="3" id="KW-0547">Nucleotide-binding</keyword>
<name>A0A0F0HGM6_LENAE</name>
<dbReference type="AlphaFoldDB" id="A0A0F0HGM6"/>
<evidence type="ECO:0000259" key="9">
    <source>
        <dbReference type="PROSITE" id="PS50929"/>
    </source>
</evidence>
<dbReference type="SUPFAM" id="SSF52540">
    <property type="entry name" value="P-loop containing nucleoside triphosphate hydrolases"/>
    <property type="match status" value="1"/>
</dbReference>
<dbReference type="Pfam" id="PF00005">
    <property type="entry name" value="ABC_tran"/>
    <property type="match status" value="1"/>
</dbReference>
<gene>
    <name evidence="10" type="ORF">UK23_00105</name>
</gene>
<dbReference type="GO" id="GO:0005886">
    <property type="term" value="C:plasma membrane"/>
    <property type="evidence" value="ECO:0007669"/>
    <property type="project" value="UniProtKB-SubCell"/>
</dbReference>
<dbReference type="InterPro" id="IPR017871">
    <property type="entry name" value="ABC_transporter-like_CS"/>
</dbReference>
<evidence type="ECO:0000256" key="3">
    <source>
        <dbReference type="ARBA" id="ARBA00022741"/>
    </source>
</evidence>
<dbReference type="InterPro" id="IPR039421">
    <property type="entry name" value="Type_1_exporter"/>
</dbReference>
<keyword evidence="5 7" id="KW-1133">Transmembrane helix</keyword>
<comment type="caution">
    <text evidence="10">The sequence shown here is derived from an EMBL/GenBank/DDBJ whole genome shotgun (WGS) entry which is preliminary data.</text>
</comment>
<evidence type="ECO:0000313" key="10">
    <source>
        <dbReference type="EMBL" id="KJK53442.1"/>
    </source>
</evidence>
<comment type="subcellular location">
    <subcellularLocation>
        <location evidence="1">Cell membrane</location>
        <topology evidence="1">Multi-pass membrane protein</topology>
    </subcellularLocation>
</comment>
<reference evidence="10 11" key="1">
    <citation type="submission" date="2015-02" db="EMBL/GenBank/DDBJ databases">
        <authorList>
            <person name="Ju K.-S."/>
            <person name="Doroghazi J.R."/>
            <person name="Metcalf W."/>
        </authorList>
    </citation>
    <scope>NUCLEOTIDE SEQUENCE [LARGE SCALE GENOMIC DNA]</scope>
    <source>
        <strain evidence="10 11">NRRL B-16140</strain>
    </source>
</reference>
<evidence type="ECO:0000259" key="8">
    <source>
        <dbReference type="PROSITE" id="PS50893"/>
    </source>
</evidence>
<dbReference type="EMBL" id="JYJG01000001">
    <property type="protein sequence ID" value="KJK53442.1"/>
    <property type="molecule type" value="Genomic_DNA"/>
</dbReference>
<keyword evidence="11" id="KW-1185">Reference proteome</keyword>
<evidence type="ECO:0000256" key="4">
    <source>
        <dbReference type="ARBA" id="ARBA00022840"/>
    </source>
</evidence>
<keyword evidence="4" id="KW-0067">ATP-binding</keyword>
<dbReference type="PATRIC" id="fig|68170.10.peg.21"/>
<dbReference type="PANTHER" id="PTHR24221:SF654">
    <property type="entry name" value="ATP-BINDING CASSETTE SUB-FAMILY B MEMBER 6"/>
    <property type="match status" value="1"/>
</dbReference>
<sequence>MRFYLSTLAGHRRGVLILLGWSMLEGVPAFFGGKLVGTAVDQGFGAGDPQAGVLWLLAFAALAVAGALGQRQVFARLGSVVEPMRDALVTQVVKGVLNDPTHRRTPDASAVAMITRHVEVVRDATAGVLVQARALLVTTVAALIGLATTAAALIWLVVLPIIAALVLFGLMLPSLAKRQRDAVMADERTAEASGAVLTGLRDVAACTASDEAYEDIATQIDQQARASVVVAWANSLRATVIAIGGFAPIVLLVAFAPPLVASGQLTKGAVLAAVVYLTNSVNPALHGLARTTSTVVMRLMVALKRLQEAAPEKTQETGRETPSNGEFVLKDVTFGWSPDAEPVVRGLSLGLKPGDHLAVVGPSGIGKSTMASLLTGLMPPDFGCVLFGGAPVDLVDPAVRHHAIALIPQETYLFTGTVRENLTLLAPWATDEDLTEAVKKVGAKPLLDRLGGLDAPLGHAGEGLSAGEAQLLALARVYVTSASVVILDEATSHLDPAAEARVERAFARRDGILVVIAHRLSSALRANRVLVMDGGKPLLGTHEHLLQTSPLYGQLMLAWDPTRHEETPLPRR</sequence>
<evidence type="ECO:0000256" key="1">
    <source>
        <dbReference type="ARBA" id="ARBA00004651"/>
    </source>
</evidence>
<evidence type="ECO:0000256" key="6">
    <source>
        <dbReference type="ARBA" id="ARBA00023136"/>
    </source>
</evidence>
<dbReference type="eggNOG" id="COG1132">
    <property type="taxonomic scope" value="Bacteria"/>
</dbReference>
<feature type="transmembrane region" description="Helical" evidence="7">
    <location>
        <begin position="240"/>
        <end position="260"/>
    </location>
</feature>
<dbReference type="InterPro" id="IPR027417">
    <property type="entry name" value="P-loop_NTPase"/>
</dbReference>
<dbReference type="STRING" id="68170.GCA_000974445_08084"/>
<dbReference type="PROSITE" id="PS50929">
    <property type="entry name" value="ABC_TM1F"/>
    <property type="match status" value="1"/>
</dbReference>
<feature type="domain" description="ABC transporter" evidence="8">
    <location>
        <begin position="327"/>
        <end position="559"/>
    </location>
</feature>
<dbReference type="InterPro" id="IPR036640">
    <property type="entry name" value="ABC1_TM_sf"/>
</dbReference>
<dbReference type="PROSITE" id="PS00211">
    <property type="entry name" value="ABC_TRANSPORTER_1"/>
    <property type="match status" value="1"/>
</dbReference>
<dbReference type="Gene3D" id="1.20.1560.10">
    <property type="entry name" value="ABC transporter type 1, transmembrane domain"/>
    <property type="match status" value="1"/>
</dbReference>
<dbReference type="PROSITE" id="PS50893">
    <property type="entry name" value="ABC_TRANSPORTER_2"/>
    <property type="match status" value="1"/>
</dbReference>
<evidence type="ECO:0000256" key="5">
    <source>
        <dbReference type="ARBA" id="ARBA00022989"/>
    </source>
</evidence>
<dbReference type="InterPro" id="IPR011527">
    <property type="entry name" value="ABC1_TM_dom"/>
</dbReference>
<evidence type="ECO:0000313" key="11">
    <source>
        <dbReference type="Proteomes" id="UP000033393"/>
    </source>
</evidence>
<protein>
    <submittedName>
        <fullName evidence="10">ABC transporter</fullName>
    </submittedName>
</protein>
<dbReference type="Proteomes" id="UP000033393">
    <property type="component" value="Unassembled WGS sequence"/>
</dbReference>
<dbReference type="PANTHER" id="PTHR24221">
    <property type="entry name" value="ATP-BINDING CASSETTE SUB-FAMILY B"/>
    <property type="match status" value="1"/>
</dbReference>
<feature type="transmembrane region" description="Helical" evidence="7">
    <location>
        <begin position="152"/>
        <end position="172"/>
    </location>
</feature>